<dbReference type="GeneID" id="130499014"/>
<proteinExistence type="predicted"/>
<name>A0A9W3CBB5_RAPSA</name>
<dbReference type="OrthoDB" id="1938625at2759"/>
<reference evidence="3" key="2">
    <citation type="submission" date="2025-08" db="UniProtKB">
        <authorList>
            <consortium name="RefSeq"/>
        </authorList>
    </citation>
    <scope>IDENTIFICATION</scope>
    <source>
        <tissue evidence="3">Leaf</tissue>
    </source>
</reference>
<reference evidence="2" key="1">
    <citation type="journal article" date="2019" name="Database">
        <title>The radish genome database (RadishGD): an integrated information resource for radish genomics.</title>
        <authorList>
            <person name="Yu H.J."/>
            <person name="Baek S."/>
            <person name="Lee Y.J."/>
            <person name="Cho A."/>
            <person name="Mun J.H."/>
        </authorList>
    </citation>
    <scope>NUCLEOTIDE SEQUENCE [LARGE SCALE GENOMIC DNA]</scope>
    <source>
        <strain evidence="2">cv. WK10039</strain>
    </source>
</reference>
<dbReference type="Pfam" id="PF13966">
    <property type="entry name" value="zf-RVT"/>
    <property type="match status" value="1"/>
</dbReference>
<organism evidence="2 3">
    <name type="scientific">Raphanus sativus</name>
    <name type="common">Radish</name>
    <name type="synonym">Raphanus raphanistrum var. sativus</name>
    <dbReference type="NCBI Taxonomy" id="3726"/>
    <lineage>
        <taxon>Eukaryota</taxon>
        <taxon>Viridiplantae</taxon>
        <taxon>Streptophyta</taxon>
        <taxon>Embryophyta</taxon>
        <taxon>Tracheophyta</taxon>
        <taxon>Spermatophyta</taxon>
        <taxon>Magnoliopsida</taxon>
        <taxon>eudicotyledons</taxon>
        <taxon>Gunneridae</taxon>
        <taxon>Pentapetalae</taxon>
        <taxon>rosids</taxon>
        <taxon>malvids</taxon>
        <taxon>Brassicales</taxon>
        <taxon>Brassicaceae</taxon>
        <taxon>Brassiceae</taxon>
        <taxon>Raphanus</taxon>
    </lineage>
</organism>
<accession>A0A9W3CBB5</accession>
<sequence>MVVLCDSGLIYGFPKGRLIEITGEIGTQKLGIRRDMKICEVLRDDEWRFRRCRDRHIQSLITDLQAFQLKLTDGRDEVLWKRDNGSYGTTFISSETWNQTRQRKEKVSWSKIVWFSQGVPRFDFITWLAIRDRLSTGHRSSRWGQPQHCLFCGEPDETRDHLYFACPYTSLSG</sequence>
<dbReference type="AlphaFoldDB" id="A0A9W3CBB5"/>
<dbReference type="RefSeq" id="XP_056848881.1">
    <property type="nucleotide sequence ID" value="XM_056992901.1"/>
</dbReference>
<dbReference type="Proteomes" id="UP000504610">
    <property type="component" value="Chromosome 8"/>
</dbReference>
<keyword evidence="2" id="KW-1185">Reference proteome</keyword>
<gene>
    <name evidence="3" type="primary">LOC130499014</name>
</gene>
<dbReference type="KEGG" id="rsz:130499014"/>
<protein>
    <submittedName>
        <fullName evidence="3">Uncharacterized protein LOC130499014</fullName>
    </submittedName>
</protein>
<feature type="domain" description="Reverse transcriptase zinc-binding" evidence="1">
    <location>
        <begin position="91"/>
        <end position="169"/>
    </location>
</feature>
<evidence type="ECO:0000313" key="2">
    <source>
        <dbReference type="Proteomes" id="UP000504610"/>
    </source>
</evidence>
<evidence type="ECO:0000259" key="1">
    <source>
        <dbReference type="Pfam" id="PF13966"/>
    </source>
</evidence>
<evidence type="ECO:0000313" key="3">
    <source>
        <dbReference type="RefSeq" id="XP_056848881.1"/>
    </source>
</evidence>
<dbReference type="InterPro" id="IPR026960">
    <property type="entry name" value="RVT-Znf"/>
</dbReference>